<feature type="domain" description="UspA" evidence="2">
    <location>
        <begin position="4"/>
        <end position="131"/>
    </location>
</feature>
<dbReference type="InterPro" id="IPR006015">
    <property type="entry name" value="Universal_stress_UspA"/>
</dbReference>
<dbReference type="EMBL" id="CP014580">
    <property type="protein sequence ID" value="ANB77882.1"/>
    <property type="molecule type" value="Genomic_DNA"/>
</dbReference>
<dbReference type="PANTHER" id="PTHR46268:SF15">
    <property type="entry name" value="UNIVERSAL STRESS PROTEIN HP_0031"/>
    <property type="match status" value="1"/>
</dbReference>
<gene>
    <name evidence="3" type="ORF">AYM40_36650</name>
</gene>
<protein>
    <submittedName>
        <fullName evidence="3">Universal stress protein UspA</fullName>
    </submittedName>
</protein>
<feature type="domain" description="UspA" evidence="2">
    <location>
        <begin position="154"/>
        <end position="273"/>
    </location>
</feature>
<keyword evidence="3" id="KW-0614">Plasmid</keyword>
<evidence type="ECO:0000313" key="4">
    <source>
        <dbReference type="Proteomes" id="UP000076852"/>
    </source>
</evidence>
<dbReference type="Pfam" id="PF00582">
    <property type="entry name" value="Usp"/>
    <property type="match status" value="2"/>
</dbReference>
<dbReference type="InterPro" id="IPR006016">
    <property type="entry name" value="UspA"/>
</dbReference>
<keyword evidence="4" id="KW-1185">Reference proteome</keyword>
<dbReference type="RefSeq" id="WP_063501059.1">
    <property type="nucleotide sequence ID" value="NZ_CP014580.1"/>
</dbReference>
<dbReference type="Gene3D" id="3.40.50.12370">
    <property type="match status" value="1"/>
</dbReference>
<organism evidence="3 4">
    <name type="scientific">Paraburkholderia phytofirmans OLGA172</name>
    <dbReference type="NCBI Taxonomy" id="1417228"/>
    <lineage>
        <taxon>Bacteria</taxon>
        <taxon>Pseudomonadati</taxon>
        <taxon>Pseudomonadota</taxon>
        <taxon>Betaproteobacteria</taxon>
        <taxon>Burkholderiales</taxon>
        <taxon>Burkholderiaceae</taxon>
        <taxon>Paraburkholderia</taxon>
    </lineage>
</organism>
<sequence length="275" mass="29729">MTCKTLLVHLDDSTLSAARTEFALELAGRHDAHLIGLYVVCQDLTQPMFLHGERAWVAALEAQRHANLESAQARFMAAGERAGRSVEWRAPGGPAVETAVLHTRHADLLILGQYDPDDPSSYIAHHFVEDVLMSSGRPAIVLPYAGTVRSFAENVLIAWDGGRESARAMADALPVIKRAKFVTVMTVQRHQGNEAPAGIDVAGWLERHGIQAGFSAVPKVVGVPTGAMLLNMVADRHIDLLVMGAYGHARAQELLVGGVTRTLLELMTVPVLMSH</sequence>
<geneLocation type="plasmid" evidence="4">
    <name>polga1</name>
</geneLocation>
<evidence type="ECO:0000313" key="3">
    <source>
        <dbReference type="EMBL" id="ANB77882.1"/>
    </source>
</evidence>
<proteinExistence type="inferred from homology"/>
<dbReference type="AlphaFoldDB" id="A0A160FX70"/>
<accession>A0A160FX70</accession>
<comment type="similarity">
    <text evidence="1">Belongs to the universal stress protein A family.</text>
</comment>
<evidence type="ECO:0000256" key="1">
    <source>
        <dbReference type="ARBA" id="ARBA00008791"/>
    </source>
</evidence>
<evidence type="ECO:0000259" key="2">
    <source>
        <dbReference type="Pfam" id="PF00582"/>
    </source>
</evidence>
<dbReference type="CDD" id="cd00293">
    <property type="entry name" value="USP-like"/>
    <property type="match status" value="1"/>
</dbReference>
<dbReference type="Proteomes" id="UP000076852">
    <property type="component" value="Plasmid pOLGA1"/>
</dbReference>
<dbReference type="PANTHER" id="PTHR46268">
    <property type="entry name" value="STRESS RESPONSE PROTEIN NHAX"/>
    <property type="match status" value="1"/>
</dbReference>
<dbReference type="KEGG" id="buz:AYM40_36650"/>
<dbReference type="OrthoDB" id="9804721at2"/>
<dbReference type="SUPFAM" id="SSF52402">
    <property type="entry name" value="Adenine nucleotide alpha hydrolases-like"/>
    <property type="match status" value="2"/>
</dbReference>
<dbReference type="PRINTS" id="PR01438">
    <property type="entry name" value="UNVRSLSTRESS"/>
</dbReference>
<reference evidence="3 4" key="1">
    <citation type="journal article" date="2016" name="Gene">
        <title>PacBio SMRT assembly of a complex multi-replicon genome reveals chlorocatechol degradative operon in a region of genome plasticity.</title>
        <authorList>
            <person name="Ricker N."/>
            <person name="Shen S.Y."/>
            <person name="Goordial J."/>
            <person name="Jin S."/>
            <person name="Fulthorpe R.R."/>
        </authorList>
    </citation>
    <scope>NUCLEOTIDE SEQUENCE [LARGE SCALE GENOMIC DNA]</scope>
    <source>
        <strain evidence="3 4">OLGA172</strain>
        <plasmid evidence="4">polga1</plasmid>
    </source>
</reference>
<name>A0A160FX70_9BURK</name>